<protein>
    <submittedName>
        <fullName evidence="1">7677_t:CDS:1</fullName>
    </submittedName>
</protein>
<comment type="caution">
    <text evidence="1">The sequence shown here is derived from an EMBL/GenBank/DDBJ whole genome shotgun (WGS) entry which is preliminary data.</text>
</comment>
<sequence length="236" mass="27071">MTKRRINVKKLNVRSNIRPKFPPNINVPQCIEESVKKYQEGDTRRTSNAFLLYRSQFIAEFSRVNNCNLAATKISPLAKQSWCNEPIAVQNYYKEIAIKIKEGVRKQIPFSFVNNQKNLKSSNIIDDGSVGVAQAESNFCHTVEPVPVVDSTGNSPNLIQSNTEITGITENTHNLHQFDSFNENAHNLVQFDTQTSNNFEFLPYWYDIIYDSQIHPAINEDSFLLEVFLKYPMFAL</sequence>
<name>A0ACA9L4A7_9GLOM</name>
<dbReference type="Proteomes" id="UP000789366">
    <property type="component" value="Unassembled WGS sequence"/>
</dbReference>
<gene>
    <name evidence="1" type="ORF">SPELUC_LOCUS3340</name>
</gene>
<reference evidence="1" key="1">
    <citation type="submission" date="2021-06" db="EMBL/GenBank/DDBJ databases">
        <authorList>
            <person name="Kallberg Y."/>
            <person name="Tangrot J."/>
            <person name="Rosling A."/>
        </authorList>
    </citation>
    <scope>NUCLEOTIDE SEQUENCE</scope>
    <source>
        <strain evidence="1">28 12/20/2015</strain>
    </source>
</reference>
<organism evidence="1 2">
    <name type="scientific">Cetraspora pellucida</name>
    <dbReference type="NCBI Taxonomy" id="1433469"/>
    <lineage>
        <taxon>Eukaryota</taxon>
        <taxon>Fungi</taxon>
        <taxon>Fungi incertae sedis</taxon>
        <taxon>Mucoromycota</taxon>
        <taxon>Glomeromycotina</taxon>
        <taxon>Glomeromycetes</taxon>
        <taxon>Diversisporales</taxon>
        <taxon>Gigasporaceae</taxon>
        <taxon>Cetraspora</taxon>
    </lineage>
</organism>
<evidence type="ECO:0000313" key="2">
    <source>
        <dbReference type="Proteomes" id="UP000789366"/>
    </source>
</evidence>
<accession>A0ACA9L4A7</accession>
<proteinExistence type="predicted"/>
<keyword evidence="2" id="KW-1185">Reference proteome</keyword>
<evidence type="ECO:0000313" key="1">
    <source>
        <dbReference type="EMBL" id="CAG8508008.1"/>
    </source>
</evidence>
<dbReference type="EMBL" id="CAJVPW010002513">
    <property type="protein sequence ID" value="CAG8508008.1"/>
    <property type="molecule type" value="Genomic_DNA"/>
</dbReference>